<feature type="compositionally biased region" description="Low complexity" evidence="1">
    <location>
        <begin position="363"/>
        <end position="374"/>
    </location>
</feature>
<dbReference type="Proteomes" id="UP000000768">
    <property type="component" value="Chromosome 5"/>
</dbReference>
<proteinExistence type="predicted"/>
<feature type="compositionally biased region" description="Basic residues" evidence="1">
    <location>
        <begin position="303"/>
        <end position="313"/>
    </location>
</feature>
<dbReference type="InParanoid" id="A0A1Z5RJQ6"/>
<dbReference type="OMA" id="PCTWRIN"/>
<gene>
    <name evidence="2" type="ORF">SORBI_3005G158901</name>
</gene>
<dbReference type="EMBL" id="CM000764">
    <property type="protein sequence ID" value="OQU83675.1"/>
    <property type="molecule type" value="Genomic_DNA"/>
</dbReference>
<evidence type="ECO:0008006" key="4">
    <source>
        <dbReference type="Google" id="ProtNLM"/>
    </source>
</evidence>
<protein>
    <recommendedName>
        <fullName evidence="4">Zinc knuckle domain-containing protein</fullName>
    </recommendedName>
</protein>
<sequence length="385" mass="41303">MEGDPPAEDVHVEAIGMHTEARKALALGDGGALGASGPVALAMAVPGVLPQPAEAPADGLQQLDAALGGQATTAGGLAAQAAVKNPSDATAQARALLPTAPVPAIEYNLPVVQVERSQVNDVENMERVDWATIQIVETHDDEGRIEIMSESQMCELLGLRDEGTPNIPTQGFDCRTDEQGNDNELGQDIDGAAIPTNDVVPDKTQWPHVDLPFGVGAPLTKLSAGRMRKLRIKGWDEGGHRKNRKSNEDECDKRWDEGEGDNQIVPTNAKGQKMIRGPMTCKRCGGKGHRQASSKCPLNGTAKKGKRRQPRKNVTKERTAEPSTPQRPTSEEILRDSPGRVTRSMLATLLRESTSSQTGKCSPVKTPTPVPLKKMTPKRRKLNLG</sequence>
<reference evidence="2 3" key="1">
    <citation type="journal article" date="2009" name="Nature">
        <title>The Sorghum bicolor genome and the diversification of grasses.</title>
        <authorList>
            <person name="Paterson A.H."/>
            <person name="Bowers J.E."/>
            <person name="Bruggmann R."/>
            <person name="Dubchak I."/>
            <person name="Grimwood J."/>
            <person name="Gundlach H."/>
            <person name="Haberer G."/>
            <person name="Hellsten U."/>
            <person name="Mitros T."/>
            <person name="Poliakov A."/>
            <person name="Schmutz J."/>
            <person name="Spannagl M."/>
            <person name="Tang H."/>
            <person name="Wang X."/>
            <person name="Wicker T."/>
            <person name="Bharti A.K."/>
            <person name="Chapman J."/>
            <person name="Feltus F.A."/>
            <person name="Gowik U."/>
            <person name="Grigoriev I.V."/>
            <person name="Lyons E."/>
            <person name="Maher C.A."/>
            <person name="Martis M."/>
            <person name="Narechania A."/>
            <person name="Otillar R.P."/>
            <person name="Penning B.W."/>
            <person name="Salamov A.A."/>
            <person name="Wang Y."/>
            <person name="Zhang L."/>
            <person name="Carpita N.C."/>
            <person name="Freeling M."/>
            <person name="Gingle A.R."/>
            <person name="Hash C.T."/>
            <person name="Keller B."/>
            <person name="Klein P."/>
            <person name="Kresovich S."/>
            <person name="McCann M.C."/>
            <person name="Ming R."/>
            <person name="Peterson D.G."/>
            <person name="Mehboob-ur-Rahman"/>
            <person name="Ware D."/>
            <person name="Westhoff P."/>
            <person name="Mayer K.F."/>
            <person name="Messing J."/>
            <person name="Rokhsar D.S."/>
        </authorList>
    </citation>
    <scope>NUCLEOTIDE SEQUENCE [LARGE SCALE GENOMIC DNA]</scope>
    <source>
        <strain evidence="3">cv. BTx623</strain>
    </source>
</reference>
<feature type="compositionally biased region" description="Basic residues" evidence="1">
    <location>
        <begin position="375"/>
        <end position="385"/>
    </location>
</feature>
<keyword evidence="3" id="KW-1185">Reference proteome</keyword>
<feature type="compositionally biased region" description="Basic and acidic residues" evidence="1">
    <location>
        <begin position="237"/>
        <end position="257"/>
    </location>
</feature>
<organism evidence="2 3">
    <name type="scientific">Sorghum bicolor</name>
    <name type="common">Sorghum</name>
    <name type="synonym">Sorghum vulgare</name>
    <dbReference type="NCBI Taxonomy" id="4558"/>
    <lineage>
        <taxon>Eukaryota</taxon>
        <taxon>Viridiplantae</taxon>
        <taxon>Streptophyta</taxon>
        <taxon>Embryophyta</taxon>
        <taxon>Tracheophyta</taxon>
        <taxon>Spermatophyta</taxon>
        <taxon>Magnoliopsida</taxon>
        <taxon>Liliopsida</taxon>
        <taxon>Poales</taxon>
        <taxon>Poaceae</taxon>
        <taxon>PACMAD clade</taxon>
        <taxon>Panicoideae</taxon>
        <taxon>Andropogonodae</taxon>
        <taxon>Andropogoneae</taxon>
        <taxon>Sorghinae</taxon>
        <taxon>Sorghum</taxon>
    </lineage>
</organism>
<dbReference type="Gramene" id="OQU83675">
    <property type="protein sequence ID" value="OQU83675"/>
    <property type="gene ID" value="SORBI_3005G158901"/>
</dbReference>
<feature type="compositionally biased region" description="Basic and acidic residues" evidence="1">
    <location>
        <begin position="329"/>
        <end position="338"/>
    </location>
</feature>
<feature type="compositionally biased region" description="Polar residues" evidence="1">
    <location>
        <begin position="351"/>
        <end position="360"/>
    </location>
</feature>
<accession>A0A1Z5RJQ6</accession>
<evidence type="ECO:0000313" key="2">
    <source>
        <dbReference type="EMBL" id="OQU83675.1"/>
    </source>
</evidence>
<reference evidence="3" key="2">
    <citation type="journal article" date="2018" name="Plant J.">
        <title>The Sorghum bicolor reference genome: improved assembly, gene annotations, a transcriptome atlas, and signatures of genome organization.</title>
        <authorList>
            <person name="McCormick R.F."/>
            <person name="Truong S.K."/>
            <person name="Sreedasyam A."/>
            <person name="Jenkins J."/>
            <person name="Shu S."/>
            <person name="Sims D."/>
            <person name="Kennedy M."/>
            <person name="Amirebrahimi M."/>
            <person name="Weers B.D."/>
            <person name="McKinley B."/>
            <person name="Mattison A."/>
            <person name="Morishige D.T."/>
            <person name="Grimwood J."/>
            <person name="Schmutz J."/>
            <person name="Mullet J.E."/>
        </authorList>
    </citation>
    <scope>NUCLEOTIDE SEQUENCE [LARGE SCALE GENOMIC DNA]</scope>
    <source>
        <strain evidence="3">cv. BTx623</strain>
    </source>
</reference>
<dbReference type="AlphaFoldDB" id="A0A1Z5RJQ6"/>
<name>A0A1Z5RJQ6_SORBI</name>
<evidence type="ECO:0000256" key="1">
    <source>
        <dbReference type="SAM" id="MobiDB-lite"/>
    </source>
</evidence>
<evidence type="ECO:0000313" key="3">
    <source>
        <dbReference type="Proteomes" id="UP000000768"/>
    </source>
</evidence>
<feature type="region of interest" description="Disordered" evidence="1">
    <location>
        <begin position="237"/>
        <end position="385"/>
    </location>
</feature>